<reference evidence="1 2" key="1">
    <citation type="journal article" date="2003" name="Int. J. Syst. Evol. Microbiol.">
        <title>Virgibacillus carmonensis sp. nov., Virgibacillus necropolis sp. nov. and Virgibacillus picturae sp. nov., three novel species isolated from deteriorated mural paintings, transfer of the species of the genus salibacillus to Virgibacillus, as Virgibacillus marismortui comb. nov. and Virgibacillus salexigens comb. nov., and emended description of the genus Virgibacillus.</title>
        <authorList>
            <person name="Heyrman J."/>
            <person name="Logan N.A."/>
            <person name="Busse H.J."/>
            <person name="Balcaen A."/>
            <person name="Lebbe L."/>
            <person name="Rodriguez-Diaz M."/>
            <person name="Swings J."/>
            <person name="De Vos P."/>
        </authorList>
    </citation>
    <scope>NUCLEOTIDE SEQUENCE [LARGE SCALE GENOMIC DNA]</scope>
    <source>
        <strain evidence="1 2">LMG 19488</strain>
    </source>
</reference>
<dbReference type="Proteomes" id="UP000204391">
    <property type="component" value="Chromosome"/>
</dbReference>
<proteinExistence type="predicted"/>
<organism evidence="1 2">
    <name type="scientific">Virgibacillus necropolis</name>
    <dbReference type="NCBI Taxonomy" id="163877"/>
    <lineage>
        <taxon>Bacteria</taxon>
        <taxon>Bacillati</taxon>
        <taxon>Bacillota</taxon>
        <taxon>Bacilli</taxon>
        <taxon>Bacillales</taxon>
        <taxon>Bacillaceae</taxon>
        <taxon>Virgibacillus</taxon>
    </lineage>
</organism>
<dbReference type="InterPro" id="IPR052022">
    <property type="entry name" value="26kDa_periplasmic_antigen"/>
</dbReference>
<dbReference type="AlphaFoldDB" id="A0A221MG72"/>
<keyword evidence="2" id="KW-1185">Reference proteome</keyword>
<dbReference type="PANTHER" id="PTHR34387">
    <property type="entry name" value="SLR1258 PROTEIN"/>
    <property type="match status" value="1"/>
</dbReference>
<sequence>MIMYYPKMNQYRQDFSRVMTVTGNARLLFEPDKVSIQLEIMTENKQVSQAQQENARKMNQVIQSLLQLGILRGNIQTTGYNINPIYDYIDGKQQFKGYRVSNTITVQITSIDQAGEIIDVAVQNGVNQVSNIQFSIEDKQIAYQQALSAALKNAIAEAQIIAETLNVNFDPIPIKIVEETSETPPSFKTFATMESNVTTPIEPGQIVVSASVKTQFQY</sequence>
<evidence type="ECO:0008006" key="3">
    <source>
        <dbReference type="Google" id="ProtNLM"/>
    </source>
</evidence>
<evidence type="ECO:0000313" key="2">
    <source>
        <dbReference type="Proteomes" id="UP000204391"/>
    </source>
</evidence>
<dbReference type="KEGG" id="vne:CFK40_17370"/>
<name>A0A221MG72_9BACI</name>
<protein>
    <recommendedName>
        <fullName evidence="3">SIMPL domain-containing protein</fullName>
    </recommendedName>
</protein>
<gene>
    <name evidence="1" type="ORF">CFK40_17370</name>
</gene>
<dbReference type="PANTHER" id="PTHR34387:SF1">
    <property type="entry name" value="PERIPLASMIC IMMUNOGENIC PROTEIN"/>
    <property type="match status" value="1"/>
</dbReference>
<dbReference type="InterPro" id="IPR007497">
    <property type="entry name" value="SIMPL/DUF541"/>
</dbReference>
<dbReference type="Gene3D" id="3.30.110.170">
    <property type="entry name" value="Protein of unknown function (DUF541), domain 1"/>
    <property type="match status" value="1"/>
</dbReference>
<dbReference type="Gene3D" id="3.30.70.2970">
    <property type="entry name" value="Protein of unknown function (DUF541), domain 2"/>
    <property type="match status" value="1"/>
</dbReference>
<dbReference type="Pfam" id="PF04402">
    <property type="entry name" value="SIMPL"/>
    <property type="match status" value="1"/>
</dbReference>
<dbReference type="GO" id="GO:0006974">
    <property type="term" value="P:DNA damage response"/>
    <property type="evidence" value="ECO:0007669"/>
    <property type="project" value="TreeGrafter"/>
</dbReference>
<dbReference type="EMBL" id="CP022437">
    <property type="protein sequence ID" value="ASN06663.1"/>
    <property type="molecule type" value="Genomic_DNA"/>
</dbReference>
<accession>A0A221MG72</accession>
<evidence type="ECO:0000313" key="1">
    <source>
        <dbReference type="EMBL" id="ASN06663.1"/>
    </source>
</evidence>